<dbReference type="InterPro" id="IPR021858">
    <property type="entry name" value="Fun_TF"/>
</dbReference>
<evidence type="ECO:0000313" key="1">
    <source>
        <dbReference type="EMBL" id="EXJ88080.1"/>
    </source>
</evidence>
<comment type="caution">
    <text evidence="1">The sequence shown here is derived from an EMBL/GenBank/DDBJ whole genome shotgun (WGS) entry which is preliminary data.</text>
</comment>
<dbReference type="EMBL" id="AMWN01000004">
    <property type="protein sequence ID" value="EXJ88080.1"/>
    <property type="molecule type" value="Genomic_DNA"/>
</dbReference>
<sequence>MAESVLFHTSTLSIFYDPAAASSVEMLTTTIESILCRPAFEGSSPATNSPVLGIPRSIYWLILDISRLCRKHPRTTEDIRELRRLDRGLRTWENALRASNSMQSDETHFDGMASLYIYCARLLLTWIDAADEAVPSNQEPVWKCLQEVIANLRHTDESMGVARRFLLRWPLLILGHAVTNEDEINLLEEVLKNIWETSKWGDVKMTWQKVKGMWRHQHGINLSKRQRLHLLLQTSL</sequence>
<dbReference type="AlphaFoldDB" id="W9YEI4"/>
<gene>
    <name evidence="1" type="ORF">A1O1_05008</name>
</gene>
<organism evidence="1 2">
    <name type="scientific">Capronia coronata CBS 617.96</name>
    <dbReference type="NCBI Taxonomy" id="1182541"/>
    <lineage>
        <taxon>Eukaryota</taxon>
        <taxon>Fungi</taxon>
        <taxon>Dikarya</taxon>
        <taxon>Ascomycota</taxon>
        <taxon>Pezizomycotina</taxon>
        <taxon>Eurotiomycetes</taxon>
        <taxon>Chaetothyriomycetidae</taxon>
        <taxon>Chaetothyriales</taxon>
        <taxon>Herpotrichiellaceae</taxon>
        <taxon>Capronia</taxon>
    </lineage>
</organism>
<dbReference type="OrthoDB" id="1919336at2759"/>
<evidence type="ECO:0000313" key="2">
    <source>
        <dbReference type="Proteomes" id="UP000019484"/>
    </source>
</evidence>
<reference evidence="1 2" key="1">
    <citation type="submission" date="2013-03" db="EMBL/GenBank/DDBJ databases">
        <title>The Genome Sequence of Capronia coronata CBS 617.96.</title>
        <authorList>
            <consortium name="The Broad Institute Genomics Platform"/>
            <person name="Cuomo C."/>
            <person name="de Hoog S."/>
            <person name="Gorbushina A."/>
            <person name="Walker B."/>
            <person name="Young S.K."/>
            <person name="Zeng Q."/>
            <person name="Gargeya S."/>
            <person name="Fitzgerald M."/>
            <person name="Haas B."/>
            <person name="Abouelleil A."/>
            <person name="Allen A.W."/>
            <person name="Alvarado L."/>
            <person name="Arachchi H.M."/>
            <person name="Berlin A.M."/>
            <person name="Chapman S.B."/>
            <person name="Gainer-Dewar J."/>
            <person name="Goldberg J."/>
            <person name="Griggs A."/>
            <person name="Gujja S."/>
            <person name="Hansen M."/>
            <person name="Howarth C."/>
            <person name="Imamovic A."/>
            <person name="Ireland A."/>
            <person name="Larimer J."/>
            <person name="McCowan C."/>
            <person name="Murphy C."/>
            <person name="Pearson M."/>
            <person name="Poon T.W."/>
            <person name="Priest M."/>
            <person name="Roberts A."/>
            <person name="Saif S."/>
            <person name="Shea T."/>
            <person name="Sisk P."/>
            <person name="Sykes S."/>
            <person name="Wortman J."/>
            <person name="Nusbaum C."/>
            <person name="Birren B."/>
        </authorList>
    </citation>
    <scope>NUCLEOTIDE SEQUENCE [LARGE SCALE GENOMIC DNA]</scope>
    <source>
        <strain evidence="1 2">CBS 617.96</strain>
    </source>
</reference>
<name>W9YEI4_9EURO</name>
<keyword evidence="2" id="KW-1185">Reference proteome</keyword>
<accession>W9YEI4</accession>
<protein>
    <submittedName>
        <fullName evidence="1">Uncharacterized protein</fullName>
    </submittedName>
</protein>
<dbReference type="GeneID" id="19159885"/>
<proteinExistence type="predicted"/>
<dbReference type="Pfam" id="PF11951">
    <property type="entry name" value="Fungal_trans_2"/>
    <property type="match status" value="1"/>
</dbReference>
<dbReference type="HOGENOM" id="CLU_1175267_0_0_1"/>
<dbReference type="Proteomes" id="UP000019484">
    <property type="component" value="Unassembled WGS sequence"/>
</dbReference>
<dbReference type="RefSeq" id="XP_007724086.1">
    <property type="nucleotide sequence ID" value="XM_007725896.1"/>
</dbReference>